<feature type="chain" id="PRO_5039434305" description="Solute-binding protein family 5 domain-containing protein" evidence="5">
    <location>
        <begin position="23"/>
        <end position="642"/>
    </location>
</feature>
<dbReference type="Gene3D" id="3.40.190.10">
    <property type="entry name" value="Periplasmic binding protein-like II"/>
    <property type="match status" value="1"/>
</dbReference>
<dbReference type="Gene3D" id="3.10.105.10">
    <property type="entry name" value="Dipeptide-binding Protein, Domain 3"/>
    <property type="match status" value="1"/>
</dbReference>
<dbReference type="PROSITE" id="PS51257">
    <property type="entry name" value="PROKAR_LIPOPROTEIN"/>
    <property type="match status" value="1"/>
</dbReference>
<dbReference type="EMBL" id="NIOJ01000022">
    <property type="protein sequence ID" value="PNT99035.1"/>
    <property type="molecule type" value="Genomic_DNA"/>
</dbReference>
<dbReference type="OrthoDB" id="9772924at2"/>
<dbReference type="Proteomes" id="UP000236151">
    <property type="component" value="Unassembled WGS sequence"/>
</dbReference>
<evidence type="ECO:0000259" key="6">
    <source>
        <dbReference type="Pfam" id="PF00496"/>
    </source>
</evidence>
<feature type="region of interest" description="Disordered" evidence="4">
    <location>
        <begin position="28"/>
        <end position="61"/>
    </location>
</feature>
<dbReference type="GO" id="GO:0015833">
    <property type="term" value="P:peptide transport"/>
    <property type="evidence" value="ECO:0007669"/>
    <property type="project" value="TreeGrafter"/>
</dbReference>
<keyword evidence="8" id="KW-1185">Reference proteome</keyword>
<feature type="compositionally biased region" description="Polar residues" evidence="4">
    <location>
        <begin position="28"/>
        <end position="43"/>
    </location>
</feature>
<reference evidence="7 8" key="1">
    <citation type="submission" date="2017-06" db="EMBL/GenBank/DDBJ databases">
        <title>Investigating the central metabolism of Clostridium thermosuccinogenes.</title>
        <authorList>
            <person name="Koendjbiharie J.G."/>
            <person name="van Kranenburg R."/>
        </authorList>
    </citation>
    <scope>NUCLEOTIDE SEQUENCE [LARGE SCALE GENOMIC DNA]</scope>
    <source>
        <strain evidence="7 8">DSM 5806</strain>
    </source>
</reference>
<dbReference type="Pfam" id="PF00496">
    <property type="entry name" value="SBP_bac_5"/>
    <property type="match status" value="1"/>
</dbReference>
<dbReference type="PANTHER" id="PTHR30290">
    <property type="entry name" value="PERIPLASMIC BINDING COMPONENT OF ABC TRANSPORTER"/>
    <property type="match status" value="1"/>
</dbReference>
<dbReference type="GO" id="GO:1904680">
    <property type="term" value="F:peptide transmembrane transporter activity"/>
    <property type="evidence" value="ECO:0007669"/>
    <property type="project" value="TreeGrafter"/>
</dbReference>
<evidence type="ECO:0000256" key="5">
    <source>
        <dbReference type="SAM" id="SignalP"/>
    </source>
</evidence>
<organism evidence="7 8">
    <name type="scientific">Clostridium thermosuccinogenes</name>
    <dbReference type="NCBI Taxonomy" id="84032"/>
    <lineage>
        <taxon>Bacteria</taxon>
        <taxon>Bacillati</taxon>
        <taxon>Bacillota</taxon>
        <taxon>Clostridia</taxon>
        <taxon>Eubacteriales</taxon>
        <taxon>Clostridiaceae</taxon>
        <taxon>Clostridium</taxon>
    </lineage>
</organism>
<sequence length="642" mass="72370">MKKRLLSFLLAALMLVSLVACNKSNDSGVVEQGQETTGKQSADTADKTTEKQGEKSSEPHGELIIGNTTELSGDWIPYFQNNAAEYDIYQLISGYSTVDMTRDIQYVVNETVVEKYDVKENEDGSKTYTWTIKDGLAYADGTPITAKDYVTSVLLWSSPVIGEMGAQNSYGLYFKGFTEFSRGEKKEFTGVNLIDEKTFSVTIDAENLPYFYELALAEVSPTKLSFWTDDTVDIKDDGNGCYFTDNFTKEAYEQKINAARRAIPRPSSGPYFLKSYDEASKTAVLEVNPNFKGNWEGQKPSIQTIIYKKVTAETAIDELSTGSVDLLTGMGSGDEIQAGLDLVESGGFAYSAYPRAGYGKLQFVCDFGPTQFVEVRQAIAYLLDRNDFAKSYTGGFGSVVNGPYGEAFWFYQETKDELNEKLNSYSYSLEKAKEVLEKGGWVYDKDGNPYKEGIRYKKLDDGTLMPLIIEWGASEKNPVAELLVVKLMENPDVAAAGMKINQTIMTFPELLNYLYRDTSQGDKYGVPTYNMYNLASGLYPEYDLSTSYTIDPVMYEQGYNDNFIKDEELARLSKEMVLVDPNDKETFKKKFVDFIVRWNELLPDLPLYSNIYHDFYAEKLKGYEPNDLLQLVDNILYAYIEE</sequence>
<dbReference type="KEGG" id="cthd:CDO33_19485"/>
<dbReference type="RefSeq" id="WP_103081569.1">
    <property type="nucleotide sequence ID" value="NZ_CP021850.1"/>
</dbReference>
<evidence type="ECO:0000313" key="7">
    <source>
        <dbReference type="EMBL" id="PNT99035.1"/>
    </source>
</evidence>
<dbReference type="PANTHER" id="PTHR30290:SF9">
    <property type="entry name" value="OLIGOPEPTIDE-BINDING PROTEIN APPA"/>
    <property type="match status" value="1"/>
</dbReference>
<keyword evidence="3 5" id="KW-0732">Signal</keyword>
<name>A0A2K2FE92_9CLOT</name>
<keyword evidence="2" id="KW-0813">Transport</keyword>
<dbReference type="InterPro" id="IPR000914">
    <property type="entry name" value="SBP_5_dom"/>
</dbReference>
<evidence type="ECO:0000256" key="2">
    <source>
        <dbReference type="ARBA" id="ARBA00022448"/>
    </source>
</evidence>
<gene>
    <name evidence="7" type="ORF">CDQ84_09850</name>
</gene>
<accession>A0A2K2FE92</accession>
<evidence type="ECO:0000256" key="1">
    <source>
        <dbReference type="ARBA" id="ARBA00005695"/>
    </source>
</evidence>
<proteinExistence type="inferred from homology"/>
<evidence type="ECO:0000313" key="8">
    <source>
        <dbReference type="Proteomes" id="UP000236151"/>
    </source>
</evidence>
<dbReference type="CDD" id="cd00995">
    <property type="entry name" value="PBP2_NikA_DppA_OppA_like"/>
    <property type="match status" value="1"/>
</dbReference>
<comment type="similarity">
    <text evidence="1">Belongs to the bacterial solute-binding protein 5 family.</text>
</comment>
<dbReference type="InterPro" id="IPR039424">
    <property type="entry name" value="SBP_5"/>
</dbReference>
<comment type="caution">
    <text evidence="7">The sequence shown here is derived from an EMBL/GenBank/DDBJ whole genome shotgun (WGS) entry which is preliminary data.</text>
</comment>
<feature type="compositionally biased region" description="Basic and acidic residues" evidence="4">
    <location>
        <begin position="44"/>
        <end position="61"/>
    </location>
</feature>
<dbReference type="SUPFAM" id="SSF53850">
    <property type="entry name" value="Periplasmic binding protein-like II"/>
    <property type="match status" value="1"/>
</dbReference>
<feature type="signal peptide" evidence="5">
    <location>
        <begin position="1"/>
        <end position="22"/>
    </location>
</feature>
<dbReference type="AlphaFoldDB" id="A0A2K2FE92"/>
<feature type="domain" description="Solute-binding protein family 5" evidence="6">
    <location>
        <begin position="120"/>
        <end position="449"/>
    </location>
</feature>
<protein>
    <recommendedName>
        <fullName evidence="6">Solute-binding protein family 5 domain-containing protein</fullName>
    </recommendedName>
</protein>
<evidence type="ECO:0000256" key="4">
    <source>
        <dbReference type="SAM" id="MobiDB-lite"/>
    </source>
</evidence>
<evidence type="ECO:0000256" key="3">
    <source>
        <dbReference type="ARBA" id="ARBA00022729"/>
    </source>
</evidence>